<dbReference type="InterPro" id="IPR046960">
    <property type="entry name" value="PPR_At4g14850-like_plant"/>
</dbReference>
<gene>
    <name evidence="5" type="ORF">Adt_32817</name>
</gene>
<dbReference type="InterPro" id="IPR046848">
    <property type="entry name" value="E_motif"/>
</dbReference>
<evidence type="ECO:0000259" key="4">
    <source>
        <dbReference type="Pfam" id="PF14432"/>
    </source>
</evidence>
<dbReference type="InterPro" id="IPR046849">
    <property type="entry name" value="E2_motif"/>
</dbReference>
<dbReference type="FunFam" id="1.25.40.10:FF:000442">
    <property type="entry name" value="Pentatricopeptide repeat-containing protein At3g49710"/>
    <property type="match status" value="1"/>
</dbReference>
<feature type="repeat" description="PPR" evidence="3">
    <location>
        <begin position="89"/>
        <end position="119"/>
    </location>
</feature>
<dbReference type="NCBIfam" id="TIGR00756">
    <property type="entry name" value="PPR"/>
    <property type="match status" value="5"/>
</dbReference>
<feature type="repeat" description="PPR" evidence="3">
    <location>
        <begin position="289"/>
        <end position="323"/>
    </location>
</feature>
<feature type="repeat" description="PPR" evidence="3">
    <location>
        <begin position="390"/>
        <end position="424"/>
    </location>
</feature>
<keyword evidence="6" id="KW-1185">Reference proteome</keyword>
<dbReference type="Pfam" id="PF20431">
    <property type="entry name" value="E_motif"/>
    <property type="match status" value="1"/>
</dbReference>
<proteinExistence type="inferred from homology"/>
<dbReference type="PANTHER" id="PTHR47926">
    <property type="entry name" value="PENTATRICOPEPTIDE REPEAT-CONTAINING PROTEIN"/>
    <property type="match status" value="1"/>
</dbReference>
<evidence type="ECO:0000256" key="3">
    <source>
        <dbReference type="PROSITE-ProRule" id="PRU00708"/>
    </source>
</evidence>
<dbReference type="InterPro" id="IPR032867">
    <property type="entry name" value="DYW_dom"/>
</dbReference>
<evidence type="ECO:0000313" key="5">
    <source>
        <dbReference type="EMBL" id="KAL2479851.1"/>
    </source>
</evidence>
<dbReference type="PROSITE" id="PS51375">
    <property type="entry name" value="PPR"/>
    <property type="match status" value="5"/>
</dbReference>
<keyword evidence="2" id="KW-0677">Repeat</keyword>
<dbReference type="PANTHER" id="PTHR47926:SF533">
    <property type="entry name" value="DYW DOMAIN-CONTAINING PROTEIN"/>
    <property type="match status" value="1"/>
</dbReference>
<dbReference type="SUPFAM" id="SSF48452">
    <property type="entry name" value="TPR-like"/>
    <property type="match status" value="1"/>
</dbReference>
<comment type="caution">
    <text evidence="5">The sequence shown here is derived from an EMBL/GenBank/DDBJ whole genome shotgun (WGS) entry which is preliminary data.</text>
</comment>
<dbReference type="InterPro" id="IPR002885">
    <property type="entry name" value="PPR_rpt"/>
</dbReference>
<dbReference type="Pfam" id="PF14432">
    <property type="entry name" value="DYW_deaminase"/>
    <property type="match status" value="1"/>
</dbReference>
<accession>A0ABD1QVC6</accession>
<dbReference type="Gene3D" id="1.25.40.10">
    <property type="entry name" value="Tetratricopeptide repeat domain"/>
    <property type="match status" value="5"/>
</dbReference>
<dbReference type="Proteomes" id="UP001604336">
    <property type="component" value="Unassembled WGS sequence"/>
</dbReference>
<sequence length="698" mass="79115">MKVKPGLREAVDLLYKEATAATTESYTRLLLDCIRNRDAHQAKRLQAHMEYQMYSPTTTFFHNRLLHLYVQSGQLSDAVNLFDKITKRDIFSYNVMLSGYSKAGSVEDLREFFGSMPFRDSVSYNIVIAGLGSNGCERKALEFFVKMQRERVVPTEYTYVSVLKVCTKLMYLESAKQILGKIFVSGLGNNGNVFVLNALCDFYAKCGKIDMAQWLFDKIVNKNLVSWNLMISGYLRNGLPEKCVKMFDEMKVLGLKLDQVTISNVIGAFFKIGCVDEACRAFREIKEKDKVCWTAMIVGYGQIGLEENALMLFREMLLENVSPDNFTMSSVISSCAKLAVLGEGQAMHGKTMHMGVDGDLLVSSALIDMYSKCGEITDAWVVFNMMPVKSVVSWNSMIVGYAQNGRDLEALAIYEEMLRLEIKPENVTFVGVLSACIHAGLADKGGRYFQSIKEIHGMTPTLDHYVCMVTLLGRSGNIDKAIDLIRGMPHDPNHMIWSTLLSVCRKNADIRHAEMAAENLFKLHPLNAEPYIILSNMYASYGRWKDVASMRSLMKNKQVKKFTAYSWIELDGKVYKFVSEDRSHPESELIYLELDMLIRKLQEAGFAPNKSLVLHNVGEDEKLESICYHSEKLALAFGLIRKPSAVSPIRIIKNIRICGDCHLFMKFVSKILRRHIILRDANRFHHFVGGQCSCKDLW</sequence>
<dbReference type="FunFam" id="1.25.40.10:FF:001093">
    <property type="entry name" value="Pentatricopeptide repeat-containing protein At2g34400"/>
    <property type="match status" value="1"/>
</dbReference>
<dbReference type="InterPro" id="IPR011990">
    <property type="entry name" value="TPR-like_helical_dom_sf"/>
</dbReference>
<organism evidence="5 6">
    <name type="scientific">Abeliophyllum distichum</name>
    <dbReference type="NCBI Taxonomy" id="126358"/>
    <lineage>
        <taxon>Eukaryota</taxon>
        <taxon>Viridiplantae</taxon>
        <taxon>Streptophyta</taxon>
        <taxon>Embryophyta</taxon>
        <taxon>Tracheophyta</taxon>
        <taxon>Spermatophyta</taxon>
        <taxon>Magnoliopsida</taxon>
        <taxon>eudicotyledons</taxon>
        <taxon>Gunneridae</taxon>
        <taxon>Pentapetalae</taxon>
        <taxon>asterids</taxon>
        <taxon>lamiids</taxon>
        <taxon>Lamiales</taxon>
        <taxon>Oleaceae</taxon>
        <taxon>Forsythieae</taxon>
        <taxon>Abeliophyllum</taxon>
    </lineage>
</organism>
<evidence type="ECO:0000256" key="2">
    <source>
        <dbReference type="ARBA" id="ARBA00022737"/>
    </source>
</evidence>
<dbReference type="AlphaFoldDB" id="A0ABD1QVC6"/>
<evidence type="ECO:0000256" key="1">
    <source>
        <dbReference type="ARBA" id="ARBA00006643"/>
    </source>
</evidence>
<dbReference type="FunFam" id="1.25.40.10:FF:000285">
    <property type="entry name" value="Pentatricopeptide repeat-containing protein, chloroplastic"/>
    <property type="match status" value="1"/>
</dbReference>
<feature type="domain" description="DYW" evidence="4">
    <location>
        <begin position="605"/>
        <end position="698"/>
    </location>
</feature>
<protein>
    <submittedName>
        <fullName evidence="5">Pentatricopeptide repeat-containing protein</fullName>
    </submittedName>
</protein>
<dbReference type="Pfam" id="PF13041">
    <property type="entry name" value="PPR_2"/>
    <property type="match status" value="4"/>
</dbReference>
<dbReference type="Pfam" id="PF20430">
    <property type="entry name" value="Eplus_motif"/>
    <property type="match status" value="1"/>
</dbReference>
<dbReference type="Pfam" id="PF01535">
    <property type="entry name" value="PPR"/>
    <property type="match status" value="4"/>
</dbReference>
<comment type="similarity">
    <text evidence="1">Belongs to the PPR family. PCMP-H subfamily.</text>
</comment>
<dbReference type="EMBL" id="JBFOLK010000010">
    <property type="protein sequence ID" value="KAL2479851.1"/>
    <property type="molecule type" value="Genomic_DNA"/>
</dbReference>
<evidence type="ECO:0000313" key="6">
    <source>
        <dbReference type="Proteomes" id="UP001604336"/>
    </source>
</evidence>
<feature type="repeat" description="PPR" evidence="3">
    <location>
        <begin position="223"/>
        <end position="257"/>
    </location>
</feature>
<reference evidence="6" key="1">
    <citation type="submission" date="2024-07" db="EMBL/GenBank/DDBJ databases">
        <title>Two chromosome-level genome assemblies of Korean endemic species Abeliophyllum distichum and Forsythia ovata (Oleaceae).</title>
        <authorList>
            <person name="Jang H."/>
        </authorList>
    </citation>
    <scope>NUCLEOTIDE SEQUENCE [LARGE SCALE GENOMIC DNA]</scope>
</reference>
<feature type="repeat" description="PPR" evidence="3">
    <location>
        <begin position="120"/>
        <end position="154"/>
    </location>
</feature>
<name>A0ABD1QVC6_9LAMI</name>